<dbReference type="OrthoDB" id="10006908at2759"/>
<dbReference type="GO" id="GO:0008270">
    <property type="term" value="F:zinc ion binding"/>
    <property type="evidence" value="ECO:0007669"/>
    <property type="project" value="UniProtKB-KW"/>
</dbReference>
<feature type="region of interest" description="Disordered" evidence="10">
    <location>
        <begin position="737"/>
        <end position="768"/>
    </location>
</feature>
<evidence type="ECO:0000256" key="1">
    <source>
        <dbReference type="ARBA" id="ARBA00004123"/>
    </source>
</evidence>
<keyword evidence="8" id="KW-0675">Receptor</keyword>
<feature type="compositionally biased region" description="Basic and acidic residues" evidence="10">
    <location>
        <begin position="752"/>
        <end position="768"/>
    </location>
</feature>
<dbReference type="InterPro" id="IPR050200">
    <property type="entry name" value="Nuclear_hormone_rcpt_NR3"/>
</dbReference>
<keyword evidence="3" id="KW-0863">Zinc-finger</keyword>
<dbReference type="InterPro" id="IPR035500">
    <property type="entry name" value="NHR-like_dom_sf"/>
</dbReference>
<evidence type="ECO:0000256" key="6">
    <source>
        <dbReference type="ARBA" id="ARBA00023125"/>
    </source>
</evidence>
<dbReference type="PROSITE" id="PS00031">
    <property type="entry name" value="NUCLEAR_REC_DBD_1"/>
    <property type="match status" value="1"/>
</dbReference>
<comment type="caution">
    <text evidence="13">The sequence shown here is derived from an EMBL/GenBank/DDBJ whole genome shotgun (WGS) entry which is preliminary data.</text>
</comment>
<evidence type="ECO:0000256" key="4">
    <source>
        <dbReference type="ARBA" id="ARBA00022833"/>
    </source>
</evidence>
<sequence>MESGSADEDAESLFQNLKLKRKRLNHLMTNDGYFKSDTGSTTDGSDSGYISSECLSLDNKKIKDRQNIFKPPLNTAARPLRPNSTSCHVRGSISSVSLDQKDSHASICVKSPKGEKSFSQEDLSKLCTLPSSHYVSVPGLFIVPGHKNILGHPLTPCPVTLAQERDGNTQQPEVHLLSALPKGYVLAMVPESKSLDLVSQGCRPVVSNMSKSLLAEKLNQKQQNGPDLTCNKEKKQDYSFIHHYINNEFEYSGVLKENETDSLNTTTDNTDSDTSDQLLCAICNDKASGIHYGMVTCEGCKGFFKRTVQGRRIYKCSAKEDCAMNRLLRNRCQYCRFKKCLKVGMVLSAVREDRMPGGRNSGAVYNLYKVKYKKYKKKQDVMSLYKEEVGKVKLIEDQGPKMVENITEPSVLCHGDRKDLSFEKKQDNRNEYGNEWSRKQQHLTASKINTYSKILNSPHELSTNTGSQQNQLRILENMVQCIPQDEKTYDSKSSYGNEKQDYNSSISSDSSSFTYFTQGKFGLNKNLTYPPGATSITKHQENAVKKDSSVYYDHSTKSAKYLFVDQGEDSSSLKSPVTNHDLSFEDFDRPHNISKPTIPLCREDSQGYTHDEISFKQPQPRIHQIRTSKNNDSTDLHQYGQSRSSWENANFPLSEDHLNMFKRGKTSKHHHHISQQPGRSSKRHRKMGLDLTKIPGNKDIAYDPTSLWVNTNKTYSQSDVDSTDYVSDKKCSSYRKHNVEGRAATKKTSTVTKDKSEKSHGQFGADDKKDSECCSILGVDLSSHLNSDSSLLESEGSSDCTEKIKDQNSLDFNTTKNFSVLPQYDDSHIKVSESHTATNKDEGSEITKDSHEINKPNSNIQKLSPWFQSTGHIQSFIGQNDNKLSEILSCLKYLKVEFDISMINDSADKVMKNMCDVGDNFVTNLVTWTKHLPFYSEVPTEVYSQLLTEKWHKLIILLTSAQPVLRKVEMSTTFDVFHQQKLENVKFCLKKLFKKNLGTGIISSNMDLFIRHMCKIMFTFHLLLLKEEECACLQVILLLKQGDGQRNEIVTRIHDRYVEVLKGFTESGHGDVADHGQRFEQVIITTPRNTDSFRYSSGNKNDLYSIFSKFVNMYLLNPQYTN</sequence>
<keyword evidence="6" id="KW-0238">DNA-binding</keyword>
<dbReference type="AlphaFoldDB" id="A0A8S3SPR7"/>
<evidence type="ECO:0000259" key="11">
    <source>
        <dbReference type="PROSITE" id="PS51030"/>
    </source>
</evidence>
<protein>
    <submittedName>
        <fullName evidence="13">NR6AN</fullName>
    </submittedName>
</protein>
<name>A0A8S3SPR7_MYTED</name>
<feature type="region of interest" description="Disordered" evidence="10">
    <location>
        <begin position="487"/>
        <end position="507"/>
    </location>
</feature>
<keyword evidence="9" id="KW-0539">Nucleus</keyword>
<keyword evidence="14" id="KW-1185">Reference proteome</keyword>
<evidence type="ECO:0000256" key="9">
    <source>
        <dbReference type="ARBA" id="ARBA00023242"/>
    </source>
</evidence>
<proteinExistence type="predicted"/>
<organism evidence="13 14">
    <name type="scientific">Mytilus edulis</name>
    <name type="common">Blue mussel</name>
    <dbReference type="NCBI Taxonomy" id="6550"/>
    <lineage>
        <taxon>Eukaryota</taxon>
        <taxon>Metazoa</taxon>
        <taxon>Spiralia</taxon>
        <taxon>Lophotrochozoa</taxon>
        <taxon>Mollusca</taxon>
        <taxon>Bivalvia</taxon>
        <taxon>Autobranchia</taxon>
        <taxon>Pteriomorphia</taxon>
        <taxon>Mytilida</taxon>
        <taxon>Mytiloidea</taxon>
        <taxon>Mytilidae</taxon>
        <taxon>Mytilinae</taxon>
        <taxon>Mytilus</taxon>
    </lineage>
</organism>
<feature type="domain" description="Nuclear receptor" evidence="11">
    <location>
        <begin position="277"/>
        <end position="352"/>
    </location>
</feature>
<dbReference type="InterPro" id="IPR013088">
    <property type="entry name" value="Znf_NHR/GATA"/>
</dbReference>
<dbReference type="Pfam" id="PF00105">
    <property type="entry name" value="zf-C4"/>
    <property type="match status" value="1"/>
</dbReference>
<dbReference type="SMART" id="SM00399">
    <property type="entry name" value="ZnF_C4"/>
    <property type="match status" value="1"/>
</dbReference>
<dbReference type="GO" id="GO:0003700">
    <property type="term" value="F:DNA-binding transcription factor activity"/>
    <property type="evidence" value="ECO:0007669"/>
    <property type="project" value="InterPro"/>
</dbReference>
<keyword evidence="2" id="KW-0479">Metal-binding</keyword>
<dbReference type="PROSITE" id="PS51030">
    <property type="entry name" value="NUCLEAR_REC_DBD_2"/>
    <property type="match status" value="1"/>
</dbReference>
<comment type="subcellular location">
    <subcellularLocation>
        <location evidence="1">Nucleus</location>
    </subcellularLocation>
</comment>
<dbReference type="EMBL" id="CAJPWZ010001767">
    <property type="protein sequence ID" value="CAG2222801.1"/>
    <property type="molecule type" value="Genomic_DNA"/>
</dbReference>
<feature type="compositionally biased region" description="Basic and acidic residues" evidence="10">
    <location>
        <begin position="833"/>
        <end position="854"/>
    </location>
</feature>
<evidence type="ECO:0000256" key="10">
    <source>
        <dbReference type="SAM" id="MobiDB-lite"/>
    </source>
</evidence>
<dbReference type="PRINTS" id="PR00047">
    <property type="entry name" value="STROIDFINGER"/>
</dbReference>
<keyword evidence="5" id="KW-0805">Transcription regulation</keyword>
<keyword evidence="4" id="KW-0862">Zinc</keyword>
<evidence type="ECO:0000256" key="3">
    <source>
        <dbReference type="ARBA" id="ARBA00022771"/>
    </source>
</evidence>
<dbReference type="GO" id="GO:0005634">
    <property type="term" value="C:nucleus"/>
    <property type="evidence" value="ECO:0007669"/>
    <property type="project" value="UniProtKB-SubCell"/>
</dbReference>
<evidence type="ECO:0000256" key="8">
    <source>
        <dbReference type="ARBA" id="ARBA00023170"/>
    </source>
</evidence>
<dbReference type="Proteomes" id="UP000683360">
    <property type="component" value="Unassembled WGS sequence"/>
</dbReference>
<accession>A0A8S3SPR7</accession>
<feature type="region of interest" description="Disordered" evidence="10">
    <location>
        <begin position="833"/>
        <end position="856"/>
    </location>
</feature>
<dbReference type="GO" id="GO:0043565">
    <property type="term" value="F:sequence-specific DNA binding"/>
    <property type="evidence" value="ECO:0007669"/>
    <property type="project" value="InterPro"/>
</dbReference>
<keyword evidence="7" id="KW-0804">Transcription</keyword>
<evidence type="ECO:0000256" key="2">
    <source>
        <dbReference type="ARBA" id="ARBA00022723"/>
    </source>
</evidence>
<dbReference type="SUPFAM" id="SSF48508">
    <property type="entry name" value="Nuclear receptor ligand-binding domain"/>
    <property type="match status" value="1"/>
</dbReference>
<dbReference type="FunFam" id="3.30.50.10:FF:000006">
    <property type="entry name" value="Nuclear receptor subfamily 5 group A member"/>
    <property type="match status" value="1"/>
</dbReference>
<evidence type="ECO:0000259" key="12">
    <source>
        <dbReference type="PROSITE" id="PS51843"/>
    </source>
</evidence>
<dbReference type="SMART" id="SM00430">
    <property type="entry name" value="HOLI"/>
    <property type="match status" value="1"/>
</dbReference>
<dbReference type="Gene3D" id="1.10.565.10">
    <property type="entry name" value="Retinoid X Receptor"/>
    <property type="match status" value="1"/>
</dbReference>
<dbReference type="Pfam" id="PF00104">
    <property type="entry name" value="Hormone_recep"/>
    <property type="match status" value="1"/>
</dbReference>
<reference evidence="13" key="1">
    <citation type="submission" date="2021-03" db="EMBL/GenBank/DDBJ databases">
        <authorList>
            <person name="Bekaert M."/>
        </authorList>
    </citation>
    <scope>NUCLEOTIDE SEQUENCE</scope>
</reference>
<evidence type="ECO:0000313" key="14">
    <source>
        <dbReference type="Proteomes" id="UP000683360"/>
    </source>
</evidence>
<dbReference type="PANTHER" id="PTHR48092">
    <property type="entry name" value="KNIRPS-RELATED PROTEIN-RELATED"/>
    <property type="match status" value="1"/>
</dbReference>
<evidence type="ECO:0000256" key="7">
    <source>
        <dbReference type="ARBA" id="ARBA00023163"/>
    </source>
</evidence>
<dbReference type="InterPro" id="IPR001628">
    <property type="entry name" value="Znf_hrmn_rcpt"/>
</dbReference>
<dbReference type="InterPro" id="IPR000536">
    <property type="entry name" value="Nucl_hrmn_rcpt_lig-bd"/>
</dbReference>
<evidence type="ECO:0000256" key="5">
    <source>
        <dbReference type="ARBA" id="ARBA00023015"/>
    </source>
</evidence>
<evidence type="ECO:0000313" key="13">
    <source>
        <dbReference type="EMBL" id="CAG2222801.1"/>
    </source>
</evidence>
<gene>
    <name evidence="13" type="ORF">MEDL_36140</name>
</gene>
<dbReference type="PROSITE" id="PS51843">
    <property type="entry name" value="NR_LBD"/>
    <property type="match status" value="1"/>
</dbReference>
<feature type="domain" description="NR LBD" evidence="12">
    <location>
        <begin position="823"/>
        <end position="1122"/>
    </location>
</feature>
<dbReference type="Gene3D" id="3.30.50.10">
    <property type="entry name" value="Erythroid Transcription Factor GATA-1, subunit A"/>
    <property type="match status" value="1"/>
</dbReference>
<dbReference type="SUPFAM" id="SSF57716">
    <property type="entry name" value="Glucocorticoid receptor-like (DNA-binding domain)"/>
    <property type="match status" value="1"/>
</dbReference>